<evidence type="ECO:0000259" key="2">
    <source>
        <dbReference type="Pfam" id="PF04851"/>
    </source>
</evidence>
<dbReference type="GO" id="GO:0003677">
    <property type="term" value="F:DNA binding"/>
    <property type="evidence" value="ECO:0007669"/>
    <property type="project" value="InterPro"/>
</dbReference>
<reference evidence="3 4" key="1">
    <citation type="submission" date="2020-02" db="EMBL/GenBank/DDBJ databases">
        <authorList>
            <person name="Dziuba M."/>
            <person name="Kuznetsov B."/>
            <person name="Mardanov A."/>
            <person name="Ravin N."/>
            <person name="Grouzdev D."/>
        </authorList>
    </citation>
    <scope>NUCLEOTIDE SEQUENCE [LARGE SCALE GENOMIC DNA]</scope>
    <source>
        <strain evidence="3 4">SpK</strain>
    </source>
</reference>
<evidence type="ECO:0000313" key="4">
    <source>
        <dbReference type="Proteomes" id="UP000480684"/>
    </source>
</evidence>
<gene>
    <name evidence="3" type="ORF">G4223_09635</name>
</gene>
<dbReference type="GO" id="GO:0005524">
    <property type="term" value="F:ATP binding"/>
    <property type="evidence" value="ECO:0007669"/>
    <property type="project" value="InterPro"/>
</dbReference>
<feature type="region of interest" description="Disordered" evidence="1">
    <location>
        <begin position="454"/>
        <end position="475"/>
    </location>
</feature>
<dbReference type="PANTHER" id="PTHR47396">
    <property type="entry name" value="TYPE I RESTRICTION ENZYME ECOKI R PROTEIN"/>
    <property type="match status" value="1"/>
</dbReference>
<keyword evidence="3" id="KW-0378">Hydrolase</keyword>
<dbReference type="GO" id="GO:0016787">
    <property type="term" value="F:hydrolase activity"/>
    <property type="evidence" value="ECO:0007669"/>
    <property type="project" value="InterPro"/>
</dbReference>
<dbReference type="Proteomes" id="UP000480684">
    <property type="component" value="Unassembled WGS sequence"/>
</dbReference>
<proteinExistence type="predicted"/>
<dbReference type="InterPro" id="IPR006935">
    <property type="entry name" value="Helicase/UvrB_N"/>
</dbReference>
<dbReference type="EMBL" id="JAAIYP010000036">
    <property type="protein sequence ID" value="NFV80371.1"/>
    <property type="molecule type" value="Genomic_DNA"/>
</dbReference>
<evidence type="ECO:0000256" key="1">
    <source>
        <dbReference type="SAM" id="MobiDB-lite"/>
    </source>
</evidence>
<dbReference type="Gene3D" id="3.40.50.300">
    <property type="entry name" value="P-loop containing nucleotide triphosphate hydrolases"/>
    <property type="match status" value="2"/>
</dbReference>
<protein>
    <submittedName>
        <fullName evidence="3">DEAD/DEAH box helicase family protein</fullName>
    </submittedName>
</protein>
<accession>A0A7C9UZ72</accession>
<dbReference type="PANTHER" id="PTHR47396:SF1">
    <property type="entry name" value="ATP-DEPENDENT HELICASE IRC3-RELATED"/>
    <property type="match status" value="1"/>
</dbReference>
<dbReference type="GO" id="GO:0004386">
    <property type="term" value="F:helicase activity"/>
    <property type="evidence" value="ECO:0007669"/>
    <property type="project" value="UniProtKB-KW"/>
</dbReference>
<dbReference type="RefSeq" id="WP_163678488.1">
    <property type="nucleotide sequence ID" value="NZ_JAAIYP010000036.1"/>
</dbReference>
<keyword evidence="4" id="KW-1185">Reference proteome</keyword>
<dbReference type="GO" id="GO:0005829">
    <property type="term" value="C:cytosol"/>
    <property type="evidence" value="ECO:0007669"/>
    <property type="project" value="TreeGrafter"/>
</dbReference>
<evidence type="ECO:0000313" key="3">
    <source>
        <dbReference type="EMBL" id="NFV80371.1"/>
    </source>
</evidence>
<comment type="caution">
    <text evidence="3">The sequence shown here is derived from an EMBL/GenBank/DDBJ whole genome shotgun (WGS) entry which is preliminary data.</text>
</comment>
<dbReference type="AlphaFoldDB" id="A0A7C9UZ72"/>
<sequence>MDLKPHQDGVLADLRAFLSHLNGGGLTSAFRAHWLAKSAGGMPAYRNTLPGVPHVCVKVPTGGGKTLIAAAALQPLFAWACPEIRLRPRVVVWLAPSLTIVEQTLRALKDPAHPYRRRLAQDFSGRIAVHDKESLLQGAGLAPDSLREQLTVVVLSYDSLRTANKDNRRLHTENGRLFAFTGFPELDMGDKGAPSVIDLLRACAPVVVVDESQNATSKLSREMLADLGPSFVLDLTATPRKDANIISFVNALALRDAGMVKLPVIVRNRPDKETVYQDAVDLQRRLEAEANAEETRCGRYLRPIVLFQAESKIGIDTHQRVRKTLEQMGIAADHIAIKTAELDEIKGHDLLARDCPIRFIITVNALKEGWDCPFAYVLASLADRQSPVEVEQILGRVLRQPQARPFASRLLNCSYVLTASAQFHRTLGNIVDGLKHAGFSERDYRVIEEEAAPSPQAGETLFKPAPPPPAQSAEAGDDWADAAARQSEEFEHLAAASREQNLQAPEVEAAMNRKPMRASLREAATALHLPQFFLTIPPIGFLPDSTEVLLERENLLKDFRLLTCSSAISFESLEDPIIEVDVEESGRPSVRTLDTRREQQVAALIHGLSRESQIQQMAVRLYQLIGRMPPIADQDIRKYILRILEAMPDATLHDSIARPRAYAKRIQEKIRALEQTHAGEQFQVLLRTGKVIAKPSYRLSTTITPTATATPYERRLYEEEWSVNGFEDLAIRTICGLDNLLFWHRNPVRSGFRINGAVNHYPDFILQLRSGRVVVLETKGDDRDNSDSATKLALGRDWAAKAGEMFHYFMVFETRDLPGASRLDDFVRDLRGM</sequence>
<dbReference type="InterPro" id="IPR027417">
    <property type="entry name" value="P-loop_NTPase"/>
</dbReference>
<name>A0A7C9UZ72_9PROT</name>
<keyword evidence="3" id="KW-0067">ATP-binding</keyword>
<dbReference type="InterPro" id="IPR050742">
    <property type="entry name" value="Helicase_Restrict-Modif_Enz"/>
</dbReference>
<keyword evidence="3" id="KW-0547">Nucleotide-binding</keyword>
<dbReference type="SUPFAM" id="SSF52540">
    <property type="entry name" value="P-loop containing nucleoside triphosphate hydrolases"/>
    <property type="match status" value="1"/>
</dbReference>
<dbReference type="Pfam" id="PF04851">
    <property type="entry name" value="ResIII"/>
    <property type="match status" value="1"/>
</dbReference>
<organism evidence="3 4">
    <name type="scientific">Magnetospirillum aberrantis SpK</name>
    <dbReference type="NCBI Taxonomy" id="908842"/>
    <lineage>
        <taxon>Bacteria</taxon>
        <taxon>Pseudomonadati</taxon>
        <taxon>Pseudomonadota</taxon>
        <taxon>Alphaproteobacteria</taxon>
        <taxon>Rhodospirillales</taxon>
        <taxon>Rhodospirillaceae</taxon>
        <taxon>Magnetospirillum</taxon>
    </lineage>
</organism>
<feature type="domain" description="Helicase/UvrB N-terminal" evidence="2">
    <location>
        <begin position="50"/>
        <end position="240"/>
    </location>
</feature>
<keyword evidence="3" id="KW-0347">Helicase</keyword>